<feature type="non-terminal residue" evidence="14">
    <location>
        <position position="1"/>
    </location>
</feature>
<evidence type="ECO:0000256" key="10">
    <source>
        <dbReference type="RuleBase" id="RU000304"/>
    </source>
</evidence>
<feature type="domain" description="Protein kinase" evidence="13">
    <location>
        <begin position="181"/>
        <end position="460"/>
    </location>
</feature>
<feature type="region of interest" description="Disordered" evidence="11">
    <location>
        <begin position="27"/>
        <end position="57"/>
    </location>
</feature>
<dbReference type="GO" id="GO:0005524">
    <property type="term" value="F:ATP binding"/>
    <property type="evidence" value="ECO:0007669"/>
    <property type="project" value="UniProtKB-UniRule"/>
</dbReference>
<dbReference type="GO" id="GO:0004674">
    <property type="term" value="F:protein serine/threonine kinase activity"/>
    <property type="evidence" value="ECO:0007669"/>
    <property type="project" value="UniProtKB-KW"/>
</dbReference>
<dbReference type="Gene3D" id="3.30.200.20">
    <property type="entry name" value="Phosphorylase Kinase, domain 1"/>
    <property type="match status" value="1"/>
</dbReference>
<keyword evidence="5 9" id="KW-0547">Nucleotide-binding</keyword>
<keyword evidence="3 10" id="KW-0723">Serine/threonine-protein kinase</keyword>
<dbReference type="PROSITE" id="PS00107">
    <property type="entry name" value="PROTEIN_KINASE_ATP"/>
    <property type="match status" value="1"/>
</dbReference>
<evidence type="ECO:0000256" key="6">
    <source>
        <dbReference type="ARBA" id="ARBA00022777"/>
    </source>
</evidence>
<keyword evidence="7 9" id="KW-0067">ATP-binding</keyword>
<dbReference type="EMBL" id="GDJX01019051">
    <property type="protein sequence ID" value="JAT48885.1"/>
    <property type="molecule type" value="Transcribed_RNA"/>
</dbReference>
<evidence type="ECO:0000256" key="1">
    <source>
        <dbReference type="ARBA" id="ARBA00004236"/>
    </source>
</evidence>
<evidence type="ECO:0000256" key="9">
    <source>
        <dbReference type="PROSITE-ProRule" id="PRU10141"/>
    </source>
</evidence>
<evidence type="ECO:0000256" key="7">
    <source>
        <dbReference type="ARBA" id="ARBA00022840"/>
    </source>
</evidence>
<evidence type="ECO:0000256" key="12">
    <source>
        <dbReference type="SAM" id="Phobius"/>
    </source>
</evidence>
<keyword evidence="12" id="KW-0812">Transmembrane</keyword>
<dbReference type="InterPro" id="IPR008271">
    <property type="entry name" value="Ser/Thr_kinase_AS"/>
</dbReference>
<dbReference type="InterPro" id="IPR000719">
    <property type="entry name" value="Prot_kinase_dom"/>
</dbReference>
<dbReference type="Gene3D" id="1.10.510.10">
    <property type="entry name" value="Transferase(Phosphotransferase) domain 1"/>
    <property type="match status" value="1"/>
</dbReference>
<dbReference type="SUPFAM" id="SSF56112">
    <property type="entry name" value="Protein kinase-like (PK-like)"/>
    <property type="match status" value="1"/>
</dbReference>
<dbReference type="PANTHER" id="PTHR47985:SF1">
    <property type="entry name" value="PROTEIN KINASE SUPERFAMILY PROTEIN"/>
    <property type="match status" value="1"/>
</dbReference>
<dbReference type="PANTHER" id="PTHR47985">
    <property type="entry name" value="OS07G0668900 PROTEIN"/>
    <property type="match status" value="1"/>
</dbReference>
<dbReference type="InterPro" id="IPR011009">
    <property type="entry name" value="Kinase-like_dom_sf"/>
</dbReference>
<evidence type="ECO:0000256" key="2">
    <source>
        <dbReference type="ARBA" id="ARBA00022475"/>
    </source>
</evidence>
<dbReference type="GO" id="GO:0005886">
    <property type="term" value="C:plasma membrane"/>
    <property type="evidence" value="ECO:0007669"/>
    <property type="project" value="UniProtKB-SubCell"/>
</dbReference>
<organism evidence="14">
    <name type="scientific">Anthurium amnicola</name>
    <dbReference type="NCBI Taxonomy" id="1678845"/>
    <lineage>
        <taxon>Eukaryota</taxon>
        <taxon>Viridiplantae</taxon>
        <taxon>Streptophyta</taxon>
        <taxon>Embryophyta</taxon>
        <taxon>Tracheophyta</taxon>
        <taxon>Spermatophyta</taxon>
        <taxon>Magnoliopsida</taxon>
        <taxon>Liliopsida</taxon>
        <taxon>Araceae</taxon>
        <taxon>Pothoideae</taxon>
        <taxon>Potheae</taxon>
        <taxon>Anthurium</taxon>
    </lineage>
</organism>
<reference evidence="14" key="1">
    <citation type="submission" date="2015-07" db="EMBL/GenBank/DDBJ databases">
        <title>Transcriptome Assembly of Anthurium amnicola.</title>
        <authorList>
            <person name="Suzuki J."/>
        </authorList>
    </citation>
    <scope>NUCLEOTIDE SEQUENCE</scope>
</reference>
<dbReference type="FunFam" id="1.10.510.10:FF:000051">
    <property type="entry name" value="Receptor-like serine/threonine-protein kinase ALE2"/>
    <property type="match status" value="1"/>
</dbReference>
<keyword evidence="8 12" id="KW-0472">Membrane</keyword>
<keyword evidence="4" id="KW-0808">Transferase</keyword>
<evidence type="ECO:0000313" key="14">
    <source>
        <dbReference type="EMBL" id="JAT48885.1"/>
    </source>
</evidence>
<comment type="similarity">
    <text evidence="10">Belongs to the protein kinase superfamily.</text>
</comment>
<evidence type="ECO:0000256" key="5">
    <source>
        <dbReference type="ARBA" id="ARBA00022741"/>
    </source>
</evidence>
<evidence type="ECO:0000256" key="8">
    <source>
        <dbReference type="ARBA" id="ARBA00023136"/>
    </source>
</evidence>
<protein>
    <submittedName>
        <fullName evidence="14">Putative serine/threonine-protein kinase RLCKVII</fullName>
    </submittedName>
</protein>
<feature type="binding site" evidence="9">
    <location>
        <position position="209"/>
    </location>
    <ligand>
        <name>ATP</name>
        <dbReference type="ChEBI" id="CHEBI:30616"/>
    </ligand>
</feature>
<keyword evidence="2" id="KW-1003">Cell membrane</keyword>
<name>A0A1D1Y2M9_9ARAE</name>
<keyword evidence="12" id="KW-1133">Transmembrane helix</keyword>
<dbReference type="AlphaFoldDB" id="A0A1D1Y2M9"/>
<proteinExistence type="inferred from homology"/>
<sequence>SLSLSLLICSPPRLLFSSPLSAGAGGAPMASIDPRVAPARPPPPRPHPAQHTGHHHHHGVLAAASPTFIMVVVPLVSLALLAAALSLLFILRRVRSSGKANANVGAGCSSVAGHSRSNSMGKRQFSNLSSYCAAAGAHAVTYSPDIKRCIYGGNLGFPLQAKYKRGQVFTYKELELATDGFRDENVIGNGGFGVVYRGTLGDGTVAAVKMLNREGKQGEREFRIEVDLLSRLHSPYLVGLLGYCADQHHRLLVFEYMPSGSLQRHLHPTSNNSQQQVLDWWTRLRIALDCARALEFLHEHTVPAVIHRDFKCGNILLDHNYRAKVSDFGMAKIGSDKINGQVLTRVLGTTGYVAPEYALTGKLTTKSDVYSFGVVLLELLTGRVPVDTKRPPGDDVLVSWALPRLTNREKVMEMVDPALQGQYSKKELIQIAAIAAVCVQSEADYRPLMTDIVQSLIPLIRSQYGTCPTTPSRFQHQSASSLQ</sequence>
<gene>
    <name evidence="14" type="primary">At1g07870_3</name>
    <name evidence="14" type="ORF">g.42980</name>
</gene>
<dbReference type="CDD" id="cd14066">
    <property type="entry name" value="STKc_IRAK"/>
    <property type="match status" value="1"/>
</dbReference>
<dbReference type="FunFam" id="3.30.200.20:FF:000178">
    <property type="entry name" value="serine/threonine-protein kinase PBS1-like"/>
    <property type="match status" value="1"/>
</dbReference>
<evidence type="ECO:0000256" key="4">
    <source>
        <dbReference type="ARBA" id="ARBA00022679"/>
    </source>
</evidence>
<evidence type="ECO:0000259" key="13">
    <source>
        <dbReference type="PROSITE" id="PS50011"/>
    </source>
</evidence>
<evidence type="ECO:0000256" key="3">
    <source>
        <dbReference type="ARBA" id="ARBA00022527"/>
    </source>
</evidence>
<dbReference type="PROSITE" id="PS00108">
    <property type="entry name" value="PROTEIN_KINASE_ST"/>
    <property type="match status" value="1"/>
</dbReference>
<dbReference type="InterPro" id="IPR017441">
    <property type="entry name" value="Protein_kinase_ATP_BS"/>
</dbReference>
<comment type="subcellular location">
    <subcellularLocation>
        <location evidence="1">Cell membrane</location>
    </subcellularLocation>
</comment>
<dbReference type="Pfam" id="PF07714">
    <property type="entry name" value="PK_Tyr_Ser-Thr"/>
    <property type="match status" value="1"/>
</dbReference>
<accession>A0A1D1Y2M9</accession>
<evidence type="ECO:0000256" key="11">
    <source>
        <dbReference type="SAM" id="MobiDB-lite"/>
    </source>
</evidence>
<dbReference type="InterPro" id="IPR001245">
    <property type="entry name" value="Ser-Thr/Tyr_kinase_cat_dom"/>
</dbReference>
<dbReference type="PROSITE" id="PS50011">
    <property type="entry name" value="PROTEIN_KINASE_DOM"/>
    <property type="match status" value="1"/>
</dbReference>
<feature type="transmembrane region" description="Helical" evidence="12">
    <location>
        <begin position="68"/>
        <end position="91"/>
    </location>
</feature>
<keyword evidence="6 14" id="KW-0418">Kinase</keyword>